<dbReference type="EMBL" id="MU117998">
    <property type="protein sequence ID" value="KAF9649396.1"/>
    <property type="molecule type" value="Genomic_DNA"/>
</dbReference>
<dbReference type="Proteomes" id="UP000886501">
    <property type="component" value="Unassembled WGS sequence"/>
</dbReference>
<proteinExistence type="predicted"/>
<keyword evidence="2" id="KW-1185">Reference proteome</keyword>
<organism evidence="1 2">
    <name type="scientific">Thelephora ganbajun</name>
    <name type="common">Ganba fungus</name>
    <dbReference type="NCBI Taxonomy" id="370292"/>
    <lineage>
        <taxon>Eukaryota</taxon>
        <taxon>Fungi</taxon>
        <taxon>Dikarya</taxon>
        <taxon>Basidiomycota</taxon>
        <taxon>Agaricomycotina</taxon>
        <taxon>Agaricomycetes</taxon>
        <taxon>Thelephorales</taxon>
        <taxon>Thelephoraceae</taxon>
        <taxon>Thelephora</taxon>
    </lineage>
</organism>
<evidence type="ECO:0000313" key="1">
    <source>
        <dbReference type="EMBL" id="KAF9649396.1"/>
    </source>
</evidence>
<accession>A0ACB6ZJR6</accession>
<keyword evidence="1" id="KW-0378">Hydrolase</keyword>
<sequence length="1312" mass="142575">MSSTGEEHPPRDSLLKKSSSNSVGGLDTSAEKRSAEHDALETAKPDQVAPVGFSELFRFSTRTEIFLDLIGLVCAAGAGAAQASLHISPLMSLIFGRLTQDFVNFEIVRAKAEQGNPDGIAALPTAAASFRKTSALDATYLVYIGLGMFATNLIYMVIWSHTSEVGAKRLRESYLAAVLRQNIAFFDNVGAGEIATRIETDTHLVQLGISEKIPVATSFMAAFLVGFIIAFTQQWKLSLAMSSMIPMIAITGGLMNKFISKYMQESLEHIAEGGTIAEEVISTIRTSHAFGSQNMLHSLYNNRVMSAKAVDLKQAIWQGGALGVMFFTIYASYALAFQFGTTLINSGEATPGEIVNVVIAILIGAFSLALMAPEIQAIVHARGAAAKLFATIDRVPEIDSADPGGLKPERCEGRITFENIKFNYPSRPNVPIVKDLSLTIEAGTTVALVGASGSGKSTVISLVERFYDPLSGVVRLDGIDLKELNVKWLRSQIGLVSQEPILFATTIRNNVAHGLVGTKWENAPEEEKFALIREACIKANADGFISKLPNGYETLVGERGFLLSGGQKQRIAIARAIVSDPRILLLDEATSALDTQSEGIVQNALDKASRGRTTITIAHRLSTIKDANRIHVMGEGAVLESGTHNELLRDENGPYARLVAAQKLKETHVEEDESGSSTADDAEDLEKAVREEIPLGRQHSSRSLASEIIEKNKQENQEKKKDYSMFYLFRRIGSLNPPGYRAYFIGTCAAICTGMVYPAFGVVYAKALNGFSLQDRHERRHAGDRNALWFFIISILSALAIAIQNWMFNHAATQLSAVLRDKSFKAILSQDIEFFDREENNTGTLTAGLSSNPQKVFGLAGITLGAIIQSIATIIGGSVIGLVFAWKVSLIGIACYPLVISAGYIRLRVVILKDQTNKKAHASSAQLACEAAGSIRTVASLGREEDCCRQYSASLEEPLRRSNTSGLLSNLIYALSQSMGFWVIALIFWYGSILVSRLELQMFNFFVSLMSTVFGAIQAGNVFMFVPDVSSARSAAVNVIELLDSKPDIDASSDEGLIPKEVVGHIRFDDIHFRYPTRPGVRVLRGLSLTVEPGSFVAIVGPSGSGKSTTIQLVERFYDPLAGDVYFDDTKITELNVGEYRKHLALVSQEPTLYDGTIKFNVLLGATKPIEEVTQEEIEKVCADANILEFIRSLPDGFETKVGGKGSQLSGGQKQRIAIARALLRNPKVLLLDEATSALDSQSEKVVQAALDTAARGRTTIAIAHRLSTIQNADCIYFITEGIVSEYGTHEQLLALRGGYYEYVQLQDLSGK</sequence>
<reference evidence="1" key="2">
    <citation type="journal article" date="2020" name="Nat. Commun.">
        <title>Large-scale genome sequencing of mycorrhizal fungi provides insights into the early evolution of symbiotic traits.</title>
        <authorList>
            <person name="Miyauchi S."/>
            <person name="Kiss E."/>
            <person name="Kuo A."/>
            <person name="Drula E."/>
            <person name="Kohler A."/>
            <person name="Sanchez-Garcia M."/>
            <person name="Morin E."/>
            <person name="Andreopoulos B."/>
            <person name="Barry K.W."/>
            <person name="Bonito G."/>
            <person name="Buee M."/>
            <person name="Carver A."/>
            <person name="Chen C."/>
            <person name="Cichocki N."/>
            <person name="Clum A."/>
            <person name="Culley D."/>
            <person name="Crous P.W."/>
            <person name="Fauchery L."/>
            <person name="Girlanda M."/>
            <person name="Hayes R.D."/>
            <person name="Keri Z."/>
            <person name="LaButti K."/>
            <person name="Lipzen A."/>
            <person name="Lombard V."/>
            <person name="Magnuson J."/>
            <person name="Maillard F."/>
            <person name="Murat C."/>
            <person name="Nolan M."/>
            <person name="Ohm R.A."/>
            <person name="Pangilinan J."/>
            <person name="Pereira M.F."/>
            <person name="Perotto S."/>
            <person name="Peter M."/>
            <person name="Pfister S."/>
            <person name="Riley R."/>
            <person name="Sitrit Y."/>
            <person name="Stielow J.B."/>
            <person name="Szollosi G."/>
            <person name="Zifcakova L."/>
            <person name="Stursova M."/>
            <person name="Spatafora J.W."/>
            <person name="Tedersoo L."/>
            <person name="Vaario L.M."/>
            <person name="Yamada A."/>
            <person name="Yan M."/>
            <person name="Wang P."/>
            <person name="Xu J."/>
            <person name="Bruns T."/>
            <person name="Baldrian P."/>
            <person name="Vilgalys R."/>
            <person name="Dunand C."/>
            <person name="Henrissat B."/>
            <person name="Grigoriev I.V."/>
            <person name="Hibbett D."/>
            <person name="Nagy L.G."/>
            <person name="Martin F.M."/>
        </authorList>
    </citation>
    <scope>NUCLEOTIDE SEQUENCE</scope>
    <source>
        <strain evidence="1">P2</strain>
    </source>
</reference>
<reference evidence="1" key="1">
    <citation type="submission" date="2019-10" db="EMBL/GenBank/DDBJ databases">
        <authorList>
            <consortium name="DOE Joint Genome Institute"/>
            <person name="Kuo A."/>
            <person name="Miyauchi S."/>
            <person name="Kiss E."/>
            <person name="Drula E."/>
            <person name="Kohler A."/>
            <person name="Sanchez-Garcia M."/>
            <person name="Andreopoulos B."/>
            <person name="Barry K.W."/>
            <person name="Bonito G."/>
            <person name="Buee M."/>
            <person name="Carver A."/>
            <person name="Chen C."/>
            <person name="Cichocki N."/>
            <person name="Clum A."/>
            <person name="Culley D."/>
            <person name="Crous P.W."/>
            <person name="Fauchery L."/>
            <person name="Girlanda M."/>
            <person name="Hayes R."/>
            <person name="Keri Z."/>
            <person name="Labutti K."/>
            <person name="Lipzen A."/>
            <person name="Lombard V."/>
            <person name="Magnuson J."/>
            <person name="Maillard F."/>
            <person name="Morin E."/>
            <person name="Murat C."/>
            <person name="Nolan M."/>
            <person name="Ohm R."/>
            <person name="Pangilinan J."/>
            <person name="Pereira M."/>
            <person name="Perotto S."/>
            <person name="Peter M."/>
            <person name="Riley R."/>
            <person name="Sitrit Y."/>
            <person name="Stielow B."/>
            <person name="Szollosi G."/>
            <person name="Zifcakova L."/>
            <person name="Stursova M."/>
            <person name="Spatafora J.W."/>
            <person name="Tedersoo L."/>
            <person name="Vaario L.-M."/>
            <person name="Yamada A."/>
            <person name="Yan M."/>
            <person name="Wang P."/>
            <person name="Xu J."/>
            <person name="Bruns T."/>
            <person name="Baldrian P."/>
            <person name="Vilgalys R."/>
            <person name="Henrissat B."/>
            <person name="Grigoriev I.V."/>
            <person name="Hibbett D."/>
            <person name="Nagy L.G."/>
            <person name="Martin F.M."/>
        </authorList>
    </citation>
    <scope>NUCLEOTIDE SEQUENCE</scope>
    <source>
        <strain evidence="1">P2</strain>
    </source>
</reference>
<evidence type="ECO:0000313" key="2">
    <source>
        <dbReference type="Proteomes" id="UP000886501"/>
    </source>
</evidence>
<protein>
    <submittedName>
        <fullName evidence="1">P-loop containing nucleoside triphosphate hydrolase protein</fullName>
    </submittedName>
</protein>
<gene>
    <name evidence="1" type="ORF">BDM02DRAFT_3094846</name>
</gene>
<name>A0ACB6ZJR6_THEGA</name>
<comment type="caution">
    <text evidence="1">The sequence shown here is derived from an EMBL/GenBank/DDBJ whole genome shotgun (WGS) entry which is preliminary data.</text>
</comment>